<gene>
    <name evidence="2" type="ORF">PU630_15685</name>
</gene>
<feature type="transmembrane region" description="Helical" evidence="1">
    <location>
        <begin position="62"/>
        <end position="82"/>
    </location>
</feature>
<evidence type="ECO:0000313" key="3">
    <source>
        <dbReference type="Proteomes" id="UP001214553"/>
    </source>
</evidence>
<keyword evidence="1" id="KW-1133">Transmembrane helix</keyword>
<protein>
    <submittedName>
        <fullName evidence="2">MptD family putative ECF transporter S component</fullName>
    </submittedName>
</protein>
<keyword evidence="3" id="KW-1185">Reference proteome</keyword>
<keyword evidence="1" id="KW-0812">Transmembrane</keyword>
<evidence type="ECO:0000256" key="1">
    <source>
        <dbReference type="SAM" id="Phobius"/>
    </source>
</evidence>
<dbReference type="RefSeq" id="WP_275277994.1">
    <property type="nucleotide sequence ID" value="NZ_CP119108.1"/>
</dbReference>
<proteinExistence type="predicted"/>
<name>A0ABY8BWU7_9MICO</name>
<sequence length="221" mass="23943">MTDEPVPVRTAASPPGARRAEVEPARFSLRFSARDLLSVAIFAVIYFVIVFVVAMLGIVSPLVMLITLPLSPIAAGVPYMLFLTRVRHAGMVTLFGVVVALIFLMMGHPWQSTLITIAASLVAELVLAAGRYESKWAAIWAYTVFSVWFIGPWVPFFLDRDAYLLAESKGTMGSAYMTQFADTVTIPAVLIMVAASIVCGFLGALLGTATLRKHFRKAGLA</sequence>
<organism evidence="2 3">
    <name type="scientific">Microbacterium horticulturae</name>
    <dbReference type="NCBI Taxonomy" id="3028316"/>
    <lineage>
        <taxon>Bacteria</taxon>
        <taxon>Bacillati</taxon>
        <taxon>Actinomycetota</taxon>
        <taxon>Actinomycetes</taxon>
        <taxon>Micrococcales</taxon>
        <taxon>Microbacteriaceae</taxon>
        <taxon>Microbacterium</taxon>
    </lineage>
</organism>
<feature type="transmembrane region" description="Helical" evidence="1">
    <location>
        <begin position="113"/>
        <end position="132"/>
    </location>
</feature>
<feature type="transmembrane region" description="Helical" evidence="1">
    <location>
        <begin position="184"/>
        <end position="207"/>
    </location>
</feature>
<dbReference type="NCBIfam" id="TIGR02185">
    <property type="entry name" value="Trep_Strep"/>
    <property type="match status" value="1"/>
</dbReference>
<accession>A0ABY8BWU7</accession>
<dbReference type="EMBL" id="CP119108">
    <property type="protein sequence ID" value="WEG08665.1"/>
    <property type="molecule type" value="Genomic_DNA"/>
</dbReference>
<evidence type="ECO:0000313" key="2">
    <source>
        <dbReference type="EMBL" id="WEG08665.1"/>
    </source>
</evidence>
<reference evidence="2 3" key="1">
    <citation type="submission" date="2023-03" db="EMBL/GenBank/DDBJ databases">
        <title>Genome sequence of Microbacterium sp. KACC 23027.</title>
        <authorList>
            <person name="Kim S."/>
            <person name="Heo J."/>
            <person name="Kwon S.-W."/>
        </authorList>
    </citation>
    <scope>NUCLEOTIDE SEQUENCE [LARGE SCALE GENOMIC DNA]</scope>
    <source>
        <strain evidence="2 3">KACC 23027</strain>
    </source>
</reference>
<dbReference type="InterPro" id="IPR011733">
    <property type="entry name" value="CHP02185_IM"/>
</dbReference>
<keyword evidence="1" id="KW-0472">Membrane</keyword>
<feature type="transmembrane region" description="Helical" evidence="1">
    <location>
        <begin position="89"/>
        <end position="107"/>
    </location>
</feature>
<feature type="transmembrane region" description="Helical" evidence="1">
    <location>
        <begin position="139"/>
        <end position="158"/>
    </location>
</feature>
<dbReference type="Proteomes" id="UP001214553">
    <property type="component" value="Chromosome"/>
</dbReference>
<dbReference type="Pfam" id="PF09605">
    <property type="entry name" value="Trep_Strep"/>
    <property type="match status" value="1"/>
</dbReference>
<feature type="transmembrane region" description="Helical" evidence="1">
    <location>
        <begin position="36"/>
        <end position="56"/>
    </location>
</feature>